<organism evidence="1 2">
    <name type="scientific">Aequorivita ciconiae</name>
    <dbReference type="NCBI Taxonomy" id="2494375"/>
    <lineage>
        <taxon>Bacteria</taxon>
        <taxon>Pseudomonadati</taxon>
        <taxon>Bacteroidota</taxon>
        <taxon>Flavobacteriia</taxon>
        <taxon>Flavobacteriales</taxon>
        <taxon>Flavobacteriaceae</taxon>
        <taxon>Aequorivita</taxon>
    </lineage>
</organism>
<name>A0A410G7H4_9FLAO</name>
<keyword evidence="2" id="KW-1185">Reference proteome</keyword>
<reference evidence="1 2" key="1">
    <citation type="submission" date="2019-01" db="EMBL/GenBank/DDBJ databases">
        <title>Complete genome sequencing of Aequorivita sp. H23M31.</title>
        <authorList>
            <person name="Bae J.-W."/>
        </authorList>
    </citation>
    <scope>NUCLEOTIDE SEQUENCE [LARGE SCALE GENOMIC DNA]</scope>
    <source>
        <strain evidence="1 2">H23M31</strain>
    </source>
</reference>
<dbReference type="AlphaFoldDB" id="A0A410G7H4"/>
<dbReference type="EMBL" id="CP034951">
    <property type="protein sequence ID" value="QAA83213.1"/>
    <property type="molecule type" value="Genomic_DNA"/>
</dbReference>
<gene>
    <name evidence="1" type="ORF">EI546_08640</name>
</gene>
<evidence type="ECO:0000313" key="2">
    <source>
        <dbReference type="Proteomes" id="UP000285517"/>
    </source>
</evidence>
<evidence type="ECO:0000313" key="1">
    <source>
        <dbReference type="EMBL" id="QAA83213.1"/>
    </source>
</evidence>
<dbReference type="KEGG" id="aev:EI546_08640"/>
<dbReference type="OrthoDB" id="1179307at2"/>
<proteinExistence type="predicted"/>
<protein>
    <submittedName>
        <fullName evidence="1">Uncharacterized protein</fullName>
    </submittedName>
</protein>
<dbReference type="Proteomes" id="UP000285517">
    <property type="component" value="Chromosome"/>
</dbReference>
<accession>A0A410G7H4</accession>
<sequence>MGKTKKLIELDNRAIEVLEKQAKLQKRSLKNYLEFLIENTALNFSEPSEEYKAMMDDLLERQKNGTLETIPIDEIRKKYGISRKTVD</sequence>